<dbReference type="Proteomes" id="UP001530315">
    <property type="component" value="Unassembled WGS sequence"/>
</dbReference>
<dbReference type="PROSITE" id="PS50105">
    <property type="entry name" value="SAM_DOMAIN"/>
    <property type="match status" value="1"/>
</dbReference>
<evidence type="ECO:0000313" key="4">
    <source>
        <dbReference type="Proteomes" id="UP001530315"/>
    </source>
</evidence>
<organism evidence="3 4">
    <name type="scientific">Stephanodiscus triporus</name>
    <dbReference type="NCBI Taxonomy" id="2934178"/>
    <lineage>
        <taxon>Eukaryota</taxon>
        <taxon>Sar</taxon>
        <taxon>Stramenopiles</taxon>
        <taxon>Ochrophyta</taxon>
        <taxon>Bacillariophyta</taxon>
        <taxon>Coscinodiscophyceae</taxon>
        <taxon>Thalassiosirophycidae</taxon>
        <taxon>Stephanodiscales</taxon>
        <taxon>Stephanodiscaceae</taxon>
        <taxon>Stephanodiscus</taxon>
    </lineage>
</organism>
<dbReference type="SUPFAM" id="SSF47769">
    <property type="entry name" value="SAM/Pointed domain"/>
    <property type="match status" value="1"/>
</dbReference>
<dbReference type="Pfam" id="PF00536">
    <property type="entry name" value="SAM_1"/>
    <property type="match status" value="1"/>
</dbReference>
<name>A0ABD3Q9G0_9STRA</name>
<dbReference type="InterPro" id="IPR013761">
    <property type="entry name" value="SAM/pointed_sf"/>
</dbReference>
<dbReference type="EMBL" id="JALLAZ020000388">
    <property type="protein sequence ID" value="KAL3796366.1"/>
    <property type="molecule type" value="Genomic_DNA"/>
</dbReference>
<evidence type="ECO:0000313" key="3">
    <source>
        <dbReference type="EMBL" id="KAL3796366.1"/>
    </source>
</evidence>
<evidence type="ECO:0000259" key="2">
    <source>
        <dbReference type="PROSITE" id="PS50105"/>
    </source>
</evidence>
<dbReference type="AlphaFoldDB" id="A0ABD3Q9G0"/>
<reference evidence="3 4" key="1">
    <citation type="submission" date="2024-10" db="EMBL/GenBank/DDBJ databases">
        <title>Updated reference genomes for cyclostephanoid diatoms.</title>
        <authorList>
            <person name="Roberts W.R."/>
            <person name="Alverson A.J."/>
        </authorList>
    </citation>
    <scope>NUCLEOTIDE SEQUENCE [LARGE SCALE GENOMIC DNA]</scope>
    <source>
        <strain evidence="3 4">AJA276-08</strain>
    </source>
</reference>
<proteinExistence type="predicted"/>
<feature type="compositionally biased region" description="Low complexity" evidence="1">
    <location>
        <begin position="150"/>
        <end position="198"/>
    </location>
</feature>
<feature type="domain" description="SAM" evidence="2">
    <location>
        <begin position="9"/>
        <end position="63"/>
    </location>
</feature>
<comment type="caution">
    <text evidence="3">The sequence shown here is derived from an EMBL/GenBank/DDBJ whole genome shotgun (WGS) entry which is preliminary data.</text>
</comment>
<gene>
    <name evidence="3" type="ORF">ACHAW5_001692</name>
</gene>
<dbReference type="InterPro" id="IPR001660">
    <property type="entry name" value="SAM"/>
</dbReference>
<dbReference type="Gene3D" id="1.10.150.50">
    <property type="entry name" value="Transcription Factor, Ets-1"/>
    <property type="match status" value="1"/>
</dbReference>
<sequence length="292" mass="31771">MPLKPINEYTAAEVGMWLTAQGLGDHVSKFLDAGVDGDVLVSLDVSDFMNDLGLSGLQAKKVMSNIEFSLDMVLGGSVKESGGGGGMGDNGENERRLCRQVRELQDEVRYKDEQISDLNKRLHESRMKEAQIQQQSQQPAAPVAYAYADPQQQQRQPAPYDQYHQSPPSYQPAPQSNYSSDPYQTAYTAQQQQQQQSPPANPYQTAPPPPPPHQPSKGAQVVGGAAKGAAGGAIKGAISELFSSRSFSLSPEIALLAWFRLSQIGKAIANVLLTLFDRRDSYTIFGKTLTTI</sequence>
<protein>
    <recommendedName>
        <fullName evidence="2">SAM domain-containing protein</fullName>
    </recommendedName>
</protein>
<dbReference type="SMART" id="SM00454">
    <property type="entry name" value="SAM"/>
    <property type="match status" value="1"/>
</dbReference>
<feature type="compositionally biased region" description="Pro residues" evidence="1">
    <location>
        <begin position="199"/>
        <end position="214"/>
    </location>
</feature>
<feature type="region of interest" description="Disordered" evidence="1">
    <location>
        <begin position="150"/>
        <end position="224"/>
    </location>
</feature>
<keyword evidence="4" id="KW-1185">Reference proteome</keyword>
<evidence type="ECO:0000256" key="1">
    <source>
        <dbReference type="SAM" id="MobiDB-lite"/>
    </source>
</evidence>
<accession>A0ABD3Q9G0</accession>